<keyword evidence="3" id="KW-1185">Reference proteome</keyword>
<protein>
    <submittedName>
        <fullName evidence="2">Uncharacterized protein</fullName>
    </submittedName>
</protein>
<gene>
    <name evidence="2" type="ORF">ABEB36_010885</name>
</gene>
<feature type="compositionally biased region" description="Low complexity" evidence="1">
    <location>
        <begin position="117"/>
        <end position="137"/>
    </location>
</feature>
<evidence type="ECO:0000313" key="3">
    <source>
        <dbReference type="Proteomes" id="UP001566132"/>
    </source>
</evidence>
<evidence type="ECO:0000256" key="1">
    <source>
        <dbReference type="SAM" id="MobiDB-lite"/>
    </source>
</evidence>
<feature type="region of interest" description="Disordered" evidence="1">
    <location>
        <begin position="113"/>
        <end position="137"/>
    </location>
</feature>
<dbReference type="EMBL" id="JBDJPC010000008">
    <property type="protein sequence ID" value="KAL1492659.1"/>
    <property type="molecule type" value="Genomic_DNA"/>
</dbReference>
<comment type="caution">
    <text evidence="2">The sequence shown here is derived from an EMBL/GenBank/DDBJ whole genome shotgun (WGS) entry which is preliminary data.</text>
</comment>
<evidence type="ECO:0000313" key="2">
    <source>
        <dbReference type="EMBL" id="KAL1492659.1"/>
    </source>
</evidence>
<accession>A0ABD1EDG3</accession>
<organism evidence="2 3">
    <name type="scientific">Hypothenemus hampei</name>
    <name type="common">Coffee berry borer</name>
    <dbReference type="NCBI Taxonomy" id="57062"/>
    <lineage>
        <taxon>Eukaryota</taxon>
        <taxon>Metazoa</taxon>
        <taxon>Ecdysozoa</taxon>
        <taxon>Arthropoda</taxon>
        <taxon>Hexapoda</taxon>
        <taxon>Insecta</taxon>
        <taxon>Pterygota</taxon>
        <taxon>Neoptera</taxon>
        <taxon>Endopterygota</taxon>
        <taxon>Coleoptera</taxon>
        <taxon>Polyphaga</taxon>
        <taxon>Cucujiformia</taxon>
        <taxon>Curculionidae</taxon>
        <taxon>Scolytinae</taxon>
        <taxon>Hypothenemus</taxon>
    </lineage>
</organism>
<sequence>MSWKRCKKCLTRNDFEKNHRCVAAVYFTSKTFNEIILNGLSEYNLTYLEFTKIHENIKIWEIVHNFLEINYSGKLSSKNKQRMIEKIIRLLRAHPVVLDVHIKTRDPDWKSVKRKSTISTSSASNSETDLYSSNGSSDSEIISMKKVVRFSPPFTLSPTVSSIESMEESPLLAIPPPATPPPEECSLAAIPIPTTPCHLNFKSMGPKERISSPEEARGPVLDLTTIDIHYTSMLTTYYALVSLVRE</sequence>
<dbReference type="Proteomes" id="UP001566132">
    <property type="component" value="Unassembled WGS sequence"/>
</dbReference>
<proteinExistence type="predicted"/>
<dbReference type="AlphaFoldDB" id="A0ABD1EDG3"/>
<reference evidence="2 3" key="1">
    <citation type="submission" date="2024-05" db="EMBL/GenBank/DDBJ databases">
        <title>Genetic variation in Jamaican populations of the coffee berry borer (Hypothenemus hampei).</title>
        <authorList>
            <person name="Errbii M."/>
            <person name="Myrie A."/>
        </authorList>
    </citation>
    <scope>NUCLEOTIDE SEQUENCE [LARGE SCALE GENOMIC DNA]</scope>
    <source>
        <strain evidence="2">JA-Hopewell-2020-01-JO</strain>
        <tissue evidence="2">Whole body</tissue>
    </source>
</reference>
<name>A0ABD1EDG3_HYPHA</name>